<evidence type="ECO:0000313" key="10">
    <source>
        <dbReference type="Proteomes" id="UP000179797"/>
    </source>
</evidence>
<dbReference type="GO" id="GO:0071555">
    <property type="term" value="P:cell wall organization"/>
    <property type="evidence" value="ECO:0007669"/>
    <property type="project" value="TreeGrafter"/>
</dbReference>
<keyword evidence="10" id="KW-1185">Reference proteome</keyword>
<feature type="binding site" evidence="7">
    <location>
        <position position="212"/>
    </location>
    <ligand>
        <name>Mg(2+)</name>
        <dbReference type="ChEBI" id="CHEBI:18420"/>
    </ligand>
</feature>
<dbReference type="PANTHER" id="PTHR22926">
    <property type="entry name" value="PHOSPHO-N-ACETYLMURAMOYL-PENTAPEPTIDE-TRANSFERASE"/>
    <property type="match status" value="1"/>
</dbReference>
<feature type="transmembrane region" description="Helical" evidence="8">
    <location>
        <begin position="184"/>
        <end position="203"/>
    </location>
</feature>
<gene>
    <name evidence="9" type="ORF">NH26_00485</name>
</gene>
<comment type="subcellular location">
    <subcellularLocation>
        <location evidence="1">Cell membrane</location>
        <topology evidence="1">Multi-pass membrane protein</topology>
    </subcellularLocation>
</comment>
<evidence type="ECO:0000256" key="5">
    <source>
        <dbReference type="ARBA" id="ARBA00022989"/>
    </source>
</evidence>
<dbReference type="GO" id="GO:0046872">
    <property type="term" value="F:metal ion binding"/>
    <property type="evidence" value="ECO:0007669"/>
    <property type="project" value="UniProtKB-KW"/>
</dbReference>
<evidence type="ECO:0000256" key="4">
    <source>
        <dbReference type="ARBA" id="ARBA00022692"/>
    </source>
</evidence>
<name>A0A1S1YV70_FLAPC</name>
<feature type="transmembrane region" description="Helical" evidence="8">
    <location>
        <begin position="215"/>
        <end position="236"/>
    </location>
</feature>
<sequence length="376" mass="42560">MLRIALTFLTSLSIALIAVPEVRKVIIKNNVFDLPGGRKVHTDMIPSMGGVGIFLAFILSSLLWLPKSGMYDLNYLFFGLILVFFMGVRDDMLAMSPRNKLFIQLMASSVIVIFGDIHINSLYSIFPGLHFPIWFSYAVSIFVIIALTNSFNLIDGINGLSGGIASVITFALAVWFYLIDEKLYTILMVSMFGGCLGFLYYNWGRASIFMGDTGALVLGFFLSTSLILFVNVDYALPENHLYKINDPISMAIALFIYPFIDTLRIFTIRILNGRSPFSPDKKHIHHILIRTGITHAAASMIIIAFNIFFIASSFIMNLYINDLMLFICIITSLYFVPLILKLRVNYFRDHKEGKLLKLKAKKQRMTKSEFIVERKA</sequence>
<feature type="transmembrane region" description="Helical" evidence="8">
    <location>
        <begin position="6"/>
        <end position="23"/>
    </location>
</feature>
<feature type="transmembrane region" description="Helical" evidence="8">
    <location>
        <begin position="131"/>
        <end position="148"/>
    </location>
</feature>
<dbReference type="STRING" id="915059.NH26_00485"/>
<feature type="transmembrane region" description="Helical" evidence="8">
    <location>
        <begin position="248"/>
        <end position="266"/>
    </location>
</feature>
<comment type="caution">
    <text evidence="9">The sequence shown here is derived from an EMBL/GenBank/DDBJ whole genome shotgun (WGS) entry which is preliminary data.</text>
</comment>
<keyword evidence="7" id="KW-0460">Magnesium</keyword>
<dbReference type="Proteomes" id="UP000179797">
    <property type="component" value="Unassembled WGS sequence"/>
</dbReference>
<comment type="cofactor">
    <cofactor evidence="7">
        <name>Mg(2+)</name>
        <dbReference type="ChEBI" id="CHEBI:18420"/>
    </cofactor>
</comment>
<dbReference type="EMBL" id="JRYR02000001">
    <property type="protein sequence ID" value="OHX64928.1"/>
    <property type="molecule type" value="Genomic_DNA"/>
</dbReference>
<keyword evidence="7" id="KW-0479">Metal-binding</keyword>
<proteinExistence type="predicted"/>
<reference evidence="9 10" key="1">
    <citation type="journal article" date="2012" name="Int. J. Syst. Evol. Microbiol.">
        <title>Flammeovirga pacifica sp. nov., isolated from deep-sea sediment.</title>
        <authorList>
            <person name="Xu H."/>
            <person name="Fu Y."/>
            <person name="Yang N."/>
            <person name="Ding Z."/>
            <person name="Lai Q."/>
            <person name="Zeng R."/>
        </authorList>
    </citation>
    <scope>NUCLEOTIDE SEQUENCE [LARGE SCALE GENOMIC DNA]</scope>
    <source>
        <strain evidence="10">DSM 24597 / LMG 26175 / WPAGA1</strain>
    </source>
</reference>
<accession>A0A1S1YV70</accession>
<dbReference type="GO" id="GO:0016780">
    <property type="term" value="F:phosphotransferase activity, for other substituted phosphate groups"/>
    <property type="evidence" value="ECO:0007669"/>
    <property type="project" value="InterPro"/>
</dbReference>
<dbReference type="AlphaFoldDB" id="A0A1S1YV70"/>
<dbReference type="CDD" id="cd06853">
    <property type="entry name" value="GT_WecA_like"/>
    <property type="match status" value="1"/>
</dbReference>
<keyword evidence="4 8" id="KW-0812">Transmembrane</keyword>
<dbReference type="GO" id="GO:0044038">
    <property type="term" value="P:cell wall macromolecule biosynthetic process"/>
    <property type="evidence" value="ECO:0007669"/>
    <property type="project" value="TreeGrafter"/>
</dbReference>
<protein>
    <recommendedName>
        <fullName evidence="11">Undecaprenyl-phosphate alpha-N-acetylglucosaminyl 1-phosphate transferase</fullName>
    </recommendedName>
</protein>
<feature type="transmembrane region" description="Helical" evidence="8">
    <location>
        <begin position="101"/>
        <end position="119"/>
    </location>
</feature>
<evidence type="ECO:0000256" key="3">
    <source>
        <dbReference type="ARBA" id="ARBA00022679"/>
    </source>
</evidence>
<dbReference type="InterPro" id="IPR000715">
    <property type="entry name" value="Glycosyl_transferase_4"/>
</dbReference>
<organism evidence="9 10">
    <name type="scientific">Flammeovirga pacifica</name>
    <dbReference type="NCBI Taxonomy" id="915059"/>
    <lineage>
        <taxon>Bacteria</taxon>
        <taxon>Pseudomonadati</taxon>
        <taxon>Bacteroidota</taxon>
        <taxon>Cytophagia</taxon>
        <taxon>Cytophagales</taxon>
        <taxon>Flammeovirgaceae</taxon>
        <taxon>Flammeovirga</taxon>
    </lineage>
</organism>
<evidence type="ECO:0000256" key="1">
    <source>
        <dbReference type="ARBA" id="ARBA00004651"/>
    </source>
</evidence>
<evidence type="ECO:0000313" key="9">
    <source>
        <dbReference type="EMBL" id="OHX64928.1"/>
    </source>
</evidence>
<evidence type="ECO:0000256" key="7">
    <source>
        <dbReference type="PIRSR" id="PIRSR600715-1"/>
    </source>
</evidence>
<evidence type="ECO:0000256" key="2">
    <source>
        <dbReference type="ARBA" id="ARBA00022475"/>
    </source>
</evidence>
<keyword evidence="2" id="KW-1003">Cell membrane</keyword>
<feature type="transmembrane region" description="Helical" evidence="8">
    <location>
        <begin position="323"/>
        <end position="340"/>
    </location>
</feature>
<evidence type="ECO:0008006" key="11">
    <source>
        <dbReference type="Google" id="ProtNLM"/>
    </source>
</evidence>
<keyword evidence="3" id="KW-0808">Transferase</keyword>
<dbReference type="Pfam" id="PF00953">
    <property type="entry name" value="Glycos_transf_4"/>
    <property type="match status" value="1"/>
</dbReference>
<feature type="transmembrane region" description="Helical" evidence="8">
    <location>
        <begin position="44"/>
        <end position="65"/>
    </location>
</feature>
<feature type="transmembrane region" description="Helical" evidence="8">
    <location>
        <begin position="287"/>
        <end position="311"/>
    </location>
</feature>
<evidence type="ECO:0000256" key="6">
    <source>
        <dbReference type="ARBA" id="ARBA00023136"/>
    </source>
</evidence>
<dbReference type="PANTHER" id="PTHR22926:SF3">
    <property type="entry name" value="UNDECAPRENYL-PHOSPHATE ALPHA-N-ACETYLGLUCOSAMINYL 1-PHOSPHATE TRANSFERASE"/>
    <property type="match status" value="1"/>
</dbReference>
<keyword evidence="5 8" id="KW-1133">Transmembrane helix</keyword>
<dbReference type="GO" id="GO:0009103">
    <property type="term" value="P:lipopolysaccharide biosynthetic process"/>
    <property type="evidence" value="ECO:0007669"/>
    <property type="project" value="TreeGrafter"/>
</dbReference>
<dbReference type="RefSeq" id="WP_044224577.1">
    <property type="nucleotide sequence ID" value="NZ_JRYR02000001.1"/>
</dbReference>
<keyword evidence="6 8" id="KW-0472">Membrane</keyword>
<dbReference type="GO" id="GO:0005886">
    <property type="term" value="C:plasma membrane"/>
    <property type="evidence" value="ECO:0007669"/>
    <property type="project" value="UniProtKB-SubCell"/>
</dbReference>
<evidence type="ECO:0000256" key="8">
    <source>
        <dbReference type="SAM" id="Phobius"/>
    </source>
</evidence>
<feature type="binding site" evidence="7">
    <location>
        <position position="152"/>
    </location>
    <ligand>
        <name>Mg(2+)</name>
        <dbReference type="ChEBI" id="CHEBI:18420"/>
    </ligand>
</feature>
<feature type="transmembrane region" description="Helical" evidence="8">
    <location>
        <begin position="160"/>
        <end position="178"/>
    </location>
</feature>
<feature type="transmembrane region" description="Helical" evidence="8">
    <location>
        <begin position="71"/>
        <end position="89"/>
    </location>
</feature>
<dbReference type="OrthoDB" id="9783652at2"/>